<feature type="region of interest" description="Disordered" evidence="1">
    <location>
        <begin position="71"/>
        <end position="145"/>
    </location>
</feature>
<dbReference type="InterPro" id="IPR001938">
    <property type="entry name" value="Thaumatin"/>
</dbReference>
<gene>
    <name evidence="2" type="ordered locus">LILAB_00565</name>
</gene>
<organism evidence="2 3">
    <name type="scientific">Myxococcus fulvus (strain ATCC BAA-855 / HW-1)</name>
    <dbReference type="NCBI Taxonomy" id="483219"/>
    <lineage>
        <taxon>Bacteria</taxon>
        <taxon>Pseudomonadati</taxon>
        <taxon>Myxococcota</taxon>
        <taxon>Myxococcia</taxon>
        <taxon>Myxococcales</taxon>
        <taxon>Cystobacterineae</taxon>
        <taxon>Myxococcaceae</taxon>
        <taxon>Myxococcus</taxon>
    </lineage>
</organism>
<dbReference type="Proteomes" id="UP000000488">
    <property type="component" value="Chromosome"/>
</dbReference>
<dbReference type="InterPro" id="IPR037176">
    <property type="entry name" value="Osmotin/thaumatin-like_sf"/>
</dbReference>
<dbReference type="SUPFAM" id="SSF49870">
    <property type="entry name" value="Osmotin, thaumatin-like protein"/>
    <property type="match status" value="1"/>
</dbReference>
<dbReference type="AlphaFoldDB" id="F8C8J9"/>
<dbReference type="SMART" id="SM00205">
    <property type="entry name" value="THN"/>
    <property type="match status" value="1"/>
</dbReference>
<dbReference type="HOGENOM" id="CLU_831308_0_0_7"/>
<feature type="compositionally biased region" description="Polar residues" evidence="1">
    <location>
        <begin position="1"/>
        <end position="21"/>
    </location>
</feature>
<evidence type="ECO:0000313" key="2">
    <source>
        <dbReference type="EMBL" id="AEI62045.1"/>
    </source>
</evidence>
<reference evidence="2 3" key="1">
    <citation type="journal article" date="2011" name="J. Bacteriol.">
        <title>Genome sequence of the halotolerant marine bacterium Myxococcus fulvus HW-1.</title>
        <authorList>
            <person name="Li Z.F."/>
            <person name="Li X."/>
            <person name="Liu H."/>
            <person name="Liu X."/>
            <person name="Han K."/>
            <person name="Wu Z.H."/>
            <person name="Hu W."/>
            <person name="Li F.F."/>
            <person name="Li Y.Z."/>
        </authorList>
    </citation>
    <scope>NUCLEOTIDE SEQUENCE [LARGE SCALE GENOMIC DNA]</scope>
    <source>
        <strain evidence="3">ATCC BAA-855 / HW-1</strain>
    </source>
</reference>
<dbReference type="eggNOG" id="ENOG5032KXE">
    <property type="taxonomic scope" value="Bacteria"/>
</dbReference>
<sequence length="308" mass="31155">MPRQSTMGAGAQQQPLRQLFQSDGFDGPSGAAKGQGAEALVQNLSRLAQMLTEASRLLGAEGAQGGLAPASGLKSAGATPASRGGDHFAPAPAAPAVPAAAPSAPTAPSAPSGTQAKAVAGPTGAPGVSKDGNTITFTNDGTSPMTIKFTPNAGEKELDAITVPPGKTQTVQFPENWSGNFRSASGDGSAATLGEVKFDGGFGKTYYDVSYIEGHNASMTMQPEEGGRVSGTHDDLLSAAPDAIKARNADGSVYGIKKSTTSNVQDGGVVDFYRKHVGADEGYVIPTDDASTLGTSDTNLVVRMKNLA</sequence>
<feature type="region of interest" description="Disordered" evidence="1">
    <location>
        <begin position="1"/>
        <end position="37"/>
    </location>
</feature>
<feature type="compositionally biased region" description="Polar residues" evidence="1">
    <location>
        <begin position="131"/>
        <end position="145"/>
    </location>
</feature>
<dbReference type="Gene3D" id="2.60.110.10">
    <property type="entry name" value="Thaumatin"/>
    <property type="match status" value="1"/>
</dbReference>
<feature type="compositionally biased region" description="Low complexity" evidence="1">
    <location>
        <begin position="89"/>
        <end position="112"/>
    </location>
</feature>
<name>F8C8J9_MYXFH</name>
<evidence type="ECO:0000313" key="3">
    <source>
        <dbReference type="Proteomes" id="UP000000488"/>
    </source>
</evidence>
<evidence type="ECO:0000256" key="1">
    <source>
        <dbReference type="SAM" id="MobiDB-lite"/>
    </source>
</evidence>
<accession>F8C8J9</accession>
<dbReference type="STRING" id="483219.LILAB_00565"/>
<proteinExistence type="predicted"/>
<dbReference type="EMBL" id="CP002830">
    <property type="protein sequence ID" value="AEI62045.1"/>
    <property type="molecule type" value="Genomic_DNA"/>
</dbReference>
<protein>
    <submittedName>
        <fullName evidence="2">Uncharacterized protein</fullName>
    </submittedName>
</protein>
<dbReference type="KEGG" id="mfu:LILAB_00565"/>